<feature type="domain" description="Major facilitator superfamily (MFS) profile" evidence="5">
    <location>
        <begin position="1"/>
        <end position="403"/>
    </location>
</feature>
<feature type="transmembrane region" description="Helical" evidence="4">
    <location>
        <begin position="137"/>
        <end position="156"/>
    </location>
</feature>
<accession>A0AAU8BGS5</accession>
<dbReference type="EMBL" id="CP115920">
    <property type="protein sequence ID" value="XCD15208.1"/>
    <property type="molecule type" value="Genomic_DNA"/>
</dbReference>
<dbReference type="Gene3D" id="1.20.1250.20">
    <property type="entry name" value="MFS general substrate transporter like domains"/>
    <property type="match status" value="2"/>
</dbReference>
<dbReference type="SUPFAM" id="SSF103473">
    <property type="entry name" value="MFS general substrate transporter"/>
    <property type="match status" value="1"/>
</dbReference>
<dbReference type="PROSITE" id="PS50850">
    <property type="entry name" value="MFS"/>
    <property type="match status" value="1"/>
</dbReference>
<evidence type="ECO:0000313" key="6">
    <source>
        <dbReference type="EMBL" id="XCD15208.1"/>
    </source>
</evidence>
<dbReference type="AlphaFoldDB" id="A0AAU8BGS5"/>
<dbReference type="InterPro" id="IPR011701">
    <property type="entry name" value="MFS"/>
</dbReference>
<dbReference type="RefSeq" id="WP_353496650.1">
    <property type="nucleotide sequence ID" value="NZ_CP115920.1"/>
</dbReference>
<evidence type="ECO:0000256" key="2">
    <source>
        <dbReference type="ARBA" id="ARBA00022989"/>
    </source>
</evidence>
<keyword evidence="1 4" id="KW-0812">Transmembrane</keyword>
<dbReference type="InterPro" id="IPR020846">
    <property type="entry name" value="MFS_dom"/>
</dbReference>
<evidence type="ECO:0000256" key="1">
    <source>
        <dbReference type="ARBA" id="ARBA00022692"/>
    </source>
</evidence>
<feature type="transmembrane region" description="Helical" evidence="4">
    <location>
        <begin position="378"/>
        <end position="400"/>
    </location>
</feature>
<feature type="transmembrane region" description="Helical" evidence="4">
    <location>
        <begin position="12"/>
        <end position="33"/>
    </location>
</feature>
<dbReference type="GO" id="GO:0022857">
    <property type="term" value="F:transmembrane transporter activity"/>
    <property type="evidence" value="ECO:0007669"/>
    <property type="project" value="InterPro"/>
</dbReference>
<keyword evidence="2 4" id="KW-1133">Transmembrane helix</keyword>
<feature type="transmembrane region" description="Helical" evidence="4">
    <location>
        <begin position="162"/>
        <end position="182"/>
    </location>
</feature>
<dbReference type="InterPro" id="IPR036259">
    <property type="entry name" value="MFS_trans_sf"/>
</dbReference>
<feature type="transmembrane region" description="Helical" evidence="4">
    <location>
        <begin position="216"/>
        <end position="237"/>
    </location>
</feature>
<feature type="transmembrane region" description="Helical" evidence="4">
    <location>
        <begin position="311"/>
        <end position="330"/>
    </location>
</feature>
<dbReference type="Pfam" id="PF07690">
    <property type="entry name" value="MFS_1"/>
    <property type="match status" value="1"/>
</dbReference>
<gene>
    <name evidence="6" type="ORF">PG915_11465</name>
</gene>
<feature type="transmembrane region" description="Helical" evidence="4">
    <location>
        <begin position="351"/>
        <end position="372"/>
    </location>
</feature>
<evidence type="ECO:0000256" key="4">
    <source>
        <dbReference type="SAM" id="Phobius"/>
    </source>
</evidence>
<dbReference type="KEGG" id="vck:PG915_11465"/>
<feature type="transmembrane region" description="Helical" evidence="4">
    <location>
        <begin position="257"/>
        <end position="274"/>
    </location>
</feature>
<evidence type="ECO:0000259" key="5">
    <source>
        <dbReference type="PROSITE" id="PS50850"/>
    </source>
</evidence>
<name>A0AAU8BGS5_9VIBR</name>
<evidence type="ECO:0000256" key="3">
    <source>
        <dbReference type="ARBA" id="ARBA00023136"/>
    </source>
</evidence>
<sequence>MLKKLGLEGWFSAHFAYGIVQIVFIPMMVPSFILARTGSATDAGLAMGLFGLAGLFAPVIGMLADKYKAHRLAQLFGMVSYLLAGACFLTAGSNFSMMAVGSVFFGTGSAILLMLNPVFITFAGYDAKTEASMLGRMAQVLIIGSLLSGIALAYVTDLGWSYEMRFIAMMAIVAVLAVITMLTNKKPAQRILDNAEAMAAAAAEDDAPKVGFVKVIFSNFGLFLLAVGLLCAGQGAFQAQYPNLLENGYGVSQSLSAANLSVASILGLVILVAAEKFVARFGNLSLFKLSAVASIVVIAIAYVIAEAGMSLHYIIPLALFLVYLQGITVTDMISPAIAARLTFVGGGLTQGLMMFFISLGFGFGSVISGIAVDGYGWAALPFAILGLTIAAYVCVVIVGMKHKAAVKREQIKSA</sequence>
<feature type="transmembrane region" description="Helical" evidence="4">
    <location>
        <begin position="286"/>
        <end position="305"/>
    </location>
</feature>
<organism evidence="6">
    <name type="scientific">Vibrio chaetopteri</name>
    <dbReference type="NCBI Taxonomy" id="3016528"/>
    <lineage>
        <taxon>Bacteria</taxon>
        <taxon>Pseudomonadati</taxon>
        <taxon>Pseudomonadota</taxon>
        <taxon>Gammaproteobacteria</taxon>
        <taxon>Vibrionales</taxon>
        <taxon>Vibrionaceae</taxon>
        <taxon>Vibrio</taxon>
    </lineage>
</organism>
<feature type="transmembrane region" description="Helical" evidence="4">
    <location>
        <begin position="75"/>
        <end position="97"/>
    </location>
</feature>
<protein>
    <submittedName>
        <fullName evidence="6">MFS transporter</fullName>
    </submittedName>
</protein>
<reference evidence="6" key="1">
    <citation type="submission" date="2023-01" db="EMBL/GenBank/DDBJ databases">
        <title>Vibrio sp. CB1-14 genome sequencing.</title>
        <authorList>
            <person name="Otstavnykh N."/>
            <person name="Isaeva M."/>
            <person name="Meleshko D."/>
        </authorList>
    </citation>
    <scope>NUCLEOTIDE SEQUENCE</scope>
    <source>
        <strain evidence="6">CB1-14</strain>
    </source>
</reference>
<proteinExistence type="predicted"/>
<feature type="transmembrane region" description="Helical" evidence="4">
    <location>
        <begin position="45"/>
        <end position="63"/>
    </location>
</feature>
<keyword evidence="3 4" id="KW-0472">Membrane</keyword>
<feature type="transmembrane region" description="Helical" evidence="4">
    <location>
        <begin position="103"/>
        <end position="125"/>
    </location>
</feature>